<dbReference type="Pfam" id="PF01222">
    <property type="entry name" value="ERG4_ERG24"/>
    <property type="match status" value="1"/>
</dbReference>
<accession>A0AAW1QCC4</accession>
<dbReference type="GO" id="GO:0006695">
    <property type="term" value="P:cholesterol biosynthetic process"/>
    <property type="evidence" value="ECO:0007669"/>
    <property type="project" value="UniProtKB-KW"/>
</dbReference>
<evidence type="ECO:0000256" key="20">
    <source>
        <dbReference type="SAM" id="Phobius"/>
    </source>
</evidence>
<dbReference type="InterPro" id="IPR001171">
    <property type="entry name" value="ERG24_DHCR-like"/>
</dbReference>
<keyword evidence="3" id="KW-0444">Lipid biosynthesis</keyword>
<keyword evidence="5 20" id="KW-0812">Transmembrane</keyword>
<sequence>MFGCPAFAIYLWFTLTQLDGSLLAFYCFVQKNGLAGLRAAWPWPSAEAAAHVAAFGALQAALQLGLPGRAFKGPVSPRGNVPVYKANGVQAYLVTLALFFVGWRTGVFSPARVYELFGEILSALNLFSLAFCCFLYGKGRYAPSSSDAGTTGSLLYDFYWGMELYPRLGRSFDLKTWTNCRMGMMGWAVLVLCYAAAQVQREGALADSMAVSVLLMQLYIFKFFLWETGYWCTMDIAHDRAGYYLCWGCLVWVPAIYTSPALFLVSHPVRWGPVGAAAIALAGAAAIFINYDSDRQRQVFRESGGRARVWGRPPRKLVAQYSTGDGTQKTSLLLMSGWWGLARHFHYLPELAAAFFWCLPAGTQRALPYFYFFPFLTLLLLDRTFRDDARCAAKYGAAWVQYCKAVPCRVIPYVF</sequence>
<evidence type="ECO:0000256" key="8">
    <source>
        <dbReference type="ARBA" id="ARBA00022857"/>
    </source>
</evidence>
<feature type="transmembrane region" description="Helical" evidence="20">
    <location>
        <begin position="271"/>
        <end position="291"/>
    </location>
</feature>
<name>A0AAW1QCC4_9CHLO</name>
<keyword evidence="6" id="KW-0152">Cholesterol biosynthesis</keyword>
<dbReference type="EC" id="1.3.1.21" evidence="17"/>
<proteinExistence type="inferred from homology"/>
<feature type="transmembrane region" description="Helical" evidence="20">
    <location>
        <begin position="48"/>
        <end position="66"/>
    </location>
</feature>
<keyword evidence="4" id="KW-0153">Cholesterol metabolism</keyword>
<evidence type="ECO:0000256" key="2">
    <source>
        <dbReference type="ARBA" id="ARBA00005402"/>
    </source>
</evidence>
<keyword evidence="12" id="KW-0756">Sterol biosynthesis</keyword>
<dbReference type="EMBL" id="JALJOU010000127">
    <property type="protein sequence ID" value="KAK9819170.1"/>
    <property type="molecule type" value="Genomic_DNA"/>
</dbReference>
<evidence type="ECO:0000256" key="4">
    <source>
        <dbReference type="ARBA" id="ARBA00022548"/>
    </source>
</evidence>
<comment type="similarity">
    <text evidence="2">Belongs to the ERG4/ERG24 family.</text>
</comment>
<keyword evidence="15" id="KW-1207">Sterol metabolism</keyword>
<dbReference type="Gene3D" id="1.20.120.1630">
    <property type="match status" value="1"/>
</dbReference>
<evidence type="ECO:0000256" key="9">
    <source>
        <dbReference type="ARBA" id="ARBA00022955"/>
    </source>
</evidence>
<evidence type="ECO:0000256" key="7">
    <source>
        <dbReference type="ARBA" id="ARBA00022824"/>
    </source>
</evidence>
<feature type="transmembrane region" description="Helical" evidence="20">
    <location>
        <begin position="244"/>
        <end position="265"/>
    </location>
</feature>
<evidence type="ECO:0000256" key="1">
    <source>
        <dbReference type="ARBA" id="ARBA00004477"/>
    </source>
</evidence>
<evidence type="ECO:0000256" key="6">
    <source>
        <dbReference type="ARBA" id="ARBA00022778"/>
    </source>
</evidence>
<evidence type="ECO:0000256" key="3">
    <source>
        <dbReference type="ARBA" id="ARBA00022516"/>
    </source>
</evidence>
<keyword evidence="9" id="KW-0752">Steroid biosynthesis</keyword>
<keyword evidence="14 20" id="KW-0472">Membrane</keyword>
<protein>
    <recommendedName>
        <fullName evidence="18">7-dehydrocholesterol reductase</fullName>
        <ecNumber evidence="17">1.3.1.21</ecNumber>
    </recommendedName>
    <alternativeName>
        <fullName evidence="19">Sterol Delta(7)-reductase</fullName>
    </alternativeName>
</protein>
<keyword evidence="11" id="KW-0560">Oxidoreductase</keyword>
<evidence type="ECO:0000256" key="10">
    <source>
        <dbReference type="ARBA" id="ARBA00022989"/>
    </source>
</evidence>
<evidence type="ECO:0000256" key="11">
    <source>
        <dbReference type="ARBA" id="ARBA00023002"/>
    </source>
</evidence>
<dbReference type="GO" id="GO:0047598">
    <property type="term" value="F:7-dehydrocholesterol reductase activity"/>
    <property type="evidence" value="ECO:0007669"/>
    <property type="project" value="UniProtKB-EC"/>
</dbReference>
<evidence type="ECO:0000256" key="14">
    <source>
        <dbReference type="ARBA" id="ARBA00023136"/>
    </source>
</evidence>
<evidence type="ECO:0000256" key="15">
    <source>
        <dbReference type="ARBA" id="ARBA00023166"/>
    </source>
</evidence>
<evidence type="ECO:0000256" key="16">
    <source>
        <dbReference type="ARBA" id="ARBA00023221"/>
    </source>
</evidence>
<feature type="transmembrane region" description="Helical" evidence="20">
    <location>
        <begin position="116"/>
        <end position="136"/>
    </location>
</feature>
<dbReference type="InterPro" id="IPR018083">
    <property type="entry name" value="Sterol_reductase_CS"/>
</dbReference>
<gene>
    <name evidence="21" type="ORF">WJX81_002614</name>
</gene>
<keyword evidence="8" id="KW-0521">NADP</keyword>
<feature type="transmembrane region" description="Helical" evidence="20">
    <location>
        <begin position="86"/>
        <end position="104"/>
    </location>
</feature>
<comment type="subcellular location">
    <subcellularLocation>
        <location evidence="1">Endoplasmic reticulum membrane</location>
        <topology evidence="1">Multi-pass membrane protein</topology>
    </subcellularLocation>
</comment>
<dbReference type="PROSITE" id="PS01017">
    <property type="entry name" value="STEROL_REDUCT_1"/>
    <property type="match status" value="1"/>
</dbReference>
<comment type="caution">
    <text evidence="21">The sequence shown here is derived from an EMBL/GenBank/DDBJ whole genome shotgun (WGS) entry which is preliminary data.</text>
</comment>
<evidence type="ECO:0000256" key="12">
    <source>
        <dbReference type="ARBA" id="ARBA00023011"/>
    </source>
</evidence>
<reference evidence="21 22" key="1">
    <citation type="journal article" date="2024" name="Nat. Commun.">
        <title>Phylogenomics reveals the evolutionary origins of lichenization in chlorophyte algae.</title>
        <authorList>
            <person name="Puginier C."/>
            <person name="Libourel C."/>
            <person name="Otte J."/>
            <person name="Skaloud P."/>
            <person name="Haon M."/>
            <person name="Grisel S."/>
            <person name="Petersen M."/>
            <person name="Berrin J.G."/>
            <person name="Delaux P.M."/>
            <person name="Dal Grande F."/>
            <person name="Keller J."/>
        </authorList>
    </citation>
    <scope>NUCLEOTIDE SEQUENCE [LARGE SCALE GENOMIC DNA]</scope>
    <source>
        <strain evidence="21 22">SAG 245.80</strain>
    </source>
</reference>
<keyword evidence="10 20" id="KW-1133">Transmembrane helix</keyword>
<keyword evidence="7" id="KW-0256">Endoplasmic reticulum</keyword>
<evidence type="ECO:0000313" key="22">
    <source>
        <dbReference type="Proteomes" id="UP001445335"/>
    </source>
</evidence>
<dbReference type="GO" id="GO:0005789">
    <property type="term" value="C:endoplasmic reticulum membrane"/>
    <property type="evidence" value="ECO:0007669"/>
    <property type="project" value="UniProtKB-SubCell"/>
</dbReference>
<feature type="transmembrane region" description="Helical" evidence="20">
    <location>
        <begin position="209"/>
        <end position="232"/>
    </location>
</feature>
<keyword evidence="16" id="KW-0753">Steroid metabolism</keyword>
<dbReference type="PANTHER" id="PTHR21257:SF38">
    <property type="entry name" value="7-DEHYDROCHOLESTEROL REDUCTASE"/>
    <property type="match status" value="1"/>
</dbReference>
<organism evidence="21 22">
    <name type="scientific">Elliptochloris bilobata</name>
    <dbReference type="NCBI Taxonomy" id="381761"/>
    <lineage>
        <taxon>Eukaryota</taxon>
        <taxon>Viridiplantae</taxon>
        <taxon>Chlorophyta</taxon>
        <taxon>core chlorophytes</taxon>
        <taxon>Trebouxiophyceae</taxon>
        <taxon>Trebouxiophyceae incertae sedis</taxon>
        <taxon>Elliptochloris clade</taxon>
        <taxon>Elliptochloris</taxon>
    </lineage>
</organism>
<evidence type="ECO:0000256" key="18">
    <source>
        <dbReference type="ARBA" id="ARBA00039984"/>
    </source>
</evidence>
<feature type="transmembrane region" description="Helical" evidence="20">
    <location>
        <begin position="180"/>
        <end position="197"/>
    </location>
</feature>
<dbReference type="FunFam" id="1.20.120.1630:FF:000006">
    <property type="entry name" value="Putative 7-dehydrocholesterol reductase"/>
    <property type="match status" value="1"/>
</dbReference>
<evidence type="ECO:0000313" key="21">
    <source>
        <dbReference type="EMBL" id="KAK9819170.1"/>
    </source>
</evidence>
<keyword evidence="22" id="KW-1185">Reference proteome</keyword>
<dbReference type="AlphaFoldDB" id="A0AAW1QCC4"/>
<dbReference type="Proteomes" id="UP001445335">
    <property type="component" value="Unassembled WGS sequence"/>
</dbReference>
<evidence type="ECO:0000256" key="5">
    <source>
        <dbReference type="ARBA" id="ARBA00022692"/>
    </source>
</evidence>
<evidence type="ECO:0000256" key="13">
    <source>
        <dbReference type="ARBA" id="ARBA00023098"/>
    </source>
</evidence>
<dbReference type="PROSITE" id="PS01018">
    <property type="entry name" value="STEROL_REDUCT_2"/>
    <property type="match status" value="1"/>
</dbReference>
<dbReference type="GO" id="GO:0016132">
    <property type="term" value="P:brassinosteroid biosynthetic process"/>
    <property type="evidence" value="ECO:0007669"/>
    <property type="project" value="TreeGrafter"/>
</dbReference>
<keyword evidence="13" id="KW-0443">Lipid metabolism</keyword>
<dbReference type="PANTHER" id="PTHR21257">
    <property type="entry name" value="DELTA(14)-STEROL REDUCTASE"/>
    <property type="match status" value="1"/>
</dbReference>
<evidence type="ECO:0000256" key="17">
    <source>
        <dbReference type="ARBA" id="ARBA00038851"/>
    </source>
</evidence>
<evidence type="ECO:0000256" key="19">
    <source>
        <dbReference type="ARBA" id="ARBA00042688"/>
    </source>
</evidence>